<feature type="non-terminal residue" evidence="1">
    <location>
        <position position="1"/>
    </location>
</feature>
<organism evidence="1">
    <name type="scientific">marine sediment metagenome</name>
    <dbReference type="NCBI Taxonomy" id="412755"/>
    <lineage>
        <taxon>unclassified sequences</taxon>
        <taxon>metagenomes</taxon>
        <taxon>ecological metagenomes</taxon>
    </lineage>
</organism>
<dbReference type="EMBL" id="LAZR01063457">
    <property type="protein sequence ID" value="KKK59486.1"/>
    <property type="molecule type" value="Genomic_DNA"/>
</dbReference>
<proteinExistence type="predicted"/>
<name>A0A0F8ZHP0_9ZZZZ</name>
<accession>A0A0F8ZHP0</accession>
<reference evidence="1" key="1">
    <citation type="journal article" date="2015" name="Nature">
        <title>Complex archaea that bridge the gap between prokaryotes and eukaryotes.</title>
        <authorList>
            <person name="Spang A."/>
            <person name="Saw J.H."/>
            <person name="Jorgensen S.L."/>
            <person name="Zaremba-Niedzwiedzka K."/>
            <person name="Martijn J."/>
            <person name="Lind A.E."/>
            <person name="van Eijk R."/>
            <person name="Schleper C."/>
            <person name="Guy L."/>
            <person name="Ettema T.J."/>
        </authorList>
    </citation>
    <scope>NUCLEOTIDE SEQUENCE</scope>
</reference>
<evidence type="ECO:0000313" key="1">
    <source>
        <dbReference type="EMBL" id="KKK59486.1"/>
    </source>
</evidence>
<dbReference type="AlphaFoldDB" id="A0A0F8ZHP0"/>
<gene>
    <name evidence="1" type="ORF">LCGC14_3033900</name>
</gene>
<protein>
    <submittedName>
        <fullName evidence="1">Uncharacterized protein</fullName>
    </submittedName>
</protein>
<sequence>NKTFYYDENNEVQTVLIRKGDTSFMYSGSDLDEPISYQIIDENGTKSRVDLLMLQELPYL</sequence>
<comment type="caution">
    <text evidence="1">The sequence shown here is derived from an EMBL/GenBank/DDBJ whole genome shotgun (WGS) entry which is preliminary data.</text>
</comment>